<dbReference type="PANTHER" id="PTHR37816:SF1">
    <property type="entry name" value="TOXIN"/>
    <property type="match status" value="1"/>
</dbReference>
<evidence type="ECO:0000313" key="2">
    <source>
        <dbReference type="Proteomes" id="UP000662200"/>
    </source>
</evidence>
<dbReference type="SUPFAM" id="SSF52540">
    <property type="entry name" value="P-loop containing nucleoside triphosphate hydrolases"/>
    <property type="match status" value="1"/>
</dbReference>
<organism evidence="1 2">
    <name type="scientific">Pilimelia terevasa</name>
    <dbReference type="NCBI Taxonomy" id="53372"/>
    <lineage>
        <taxon>Bacteria</taxon>
        <taxon>Bacillati</taxon>
        <taxon>Actinomycetota</taxon>
        <taxon>Actinomycetes</taxon>
        <taxon>Micromonosporales</taxon>
        <taxon>Micromonosporaceae</taxon>
        <taxon>Pilimelia</taxon>
    </lineage>
</organism>
<protein>
    <submittedName>
        <fullName evidence="1">Adenylate kinase</fullName>
    </submittedName>
</protein>
<gene>
    <name evidence="1" type="ORF">GCM10010124_29350</name>
</gene>
<accession>A0A8J3BSR2</accession>
<dbReference type="GO" id="GO:0016301">
    <property type="term" value="F:kinase activity"/>
    <property type="evidence" value="ECO:0007669"/>
    <property type="project" value="UniProtKB-KW"/>
</dbReference>
<evidence type="ECO:0000313" key="1">
    <source>
        <dbReference type="EMBL" id="GGK34822.1"/>
    </source>
</evidence>
<dbReference type="InterPro" id="IPR052922">
    <property type="entry name" value="Cytidylate_Kinase-2"/>
</dbReference>
<keyword evidence="1" id="KW-0808">Transferase</keyword>
<dbReference type="EMBL" id="BMQC01000010">
    <property type="protein sequence ID" value="GGK34822.1"/>
    <property type="molecule type" value="Genomic_DNA"/>
</dbReference>
<keyword evidence="2" id="KW-1185">Reference proteome</keyword>
<name>A0A8J3BSR2_9ACTN</name>
<keyword evidence="1" id="KW-0418">Kinase</keyword>
<dbReference type="Proteomes" id="UP000662200">
    <property type="component" value="Unassembled WGS sequence"/>
</dbReference>
<reference evidence="1" key="2">
    <citation type="submission" date="2020-09" db="EMBL/GenBank/DDBJ databases">
        <authorList>
            <person name="Sun Q."/>
            <person name="Ohkuma M."/>
        </authorList>
    </citation>
    <scope>NUCLEOTIDE SEQUENCE</scope>
    <source>
        <strain evidence="1">JCM 3091</strain>
    </source>
</reference>
<proteinExistence type="predicted"/>
<sequence length="202" mass="22890">MEGVPLLGPGDPLPHRPRRVLVAGTTGAGKTTLAAHVATALGIAHTELDALYHGPDWAPRASFVDDVHRFSAGPDWVTEWQYRAVRAHLAARADLLVWLDVSRARVLRQVVTRTLLRRLRRQDLWHGNREPPLRTFFTDPDHVVRWAWTTHHRSAPRVAALRRERPALCVVRLRSRAEVARWLRGPLRDAAALTPAERTGRR</sequence>
<dbReference type="PANTHER" id="PTHR37816">
    <property type="entry name" value="YALI0E33011P"/>
    <property type="match status" value="1"/>
</dbReference>
<dbReference type="Gene3D" id="3.40.50.300">
    <property type="entry name" value="P-loop containing nucleotide triphosphate hydrolases"/>
    <property type="match status" value="1"/>
</dbReference>
<dbReference type="InterPro" id="IPR027417">
    <property type="entry name" value="P-loop_NTPase"/>
</dbReference>
<dbReference type="AlphaFoldDB" id="A0A8J3BSR2"/>
<comment type="caution">
    <text evidence="1">The sequence shown here is derived from an EMBL/GenBank/DDBJ whole genome shotgun (WGS) entry which is preliminary data.</text>
</comment>
<reference evidence="1" key="1">
    <citation type="journal article" date="2014" name="Int. J. Syst. Evol. Microbiol.">
        <title>Complete genome sequence of Corynebacterium casei LMG S-19264T (=DSM 44701T), isolated from a smear-ripened cheese.</title>
        <authorList>
            <consortium name="US DOE Joint Genome Institute (JGI-PGF)"/>
            <person name="Walter F."/>
            <person name="Albersmeier A."/>
            <person name="Kalinowski J."/>
            <person name="Ruckert C."/>
        </authorList>
    </citation>
    <scope>NUCLEOTIDE SEQUENCE</scope>
    <source>
        <strain evidence="1">JCM 3091</strain>
    </source>
</reference>